<gene>
    <name evidence="1" type="ORF">AK812_SmicGene14932</name>
</gene>
<reference evidence="1 2" key="1">
    <citation type="submission" date="2016-02" db="EMBL/GenBank/DDBJ databases">
        <title>Genome analysis of coral dinoflagellate symbionts highlights evolutionary adaptations to a symbiotic lifestyle.</title>
        <authorList>
            <person name="Aranda M."/>
            <person name="Li Y."/>
            <person name="Liew Y.J."/>
            <person name="Baumgarten S."/>
            <person name="Simakov O."/>
            <person name="Wilson M."/>
            <person name="Piel J."/>
            <person name="Ashoor H."/>
            <person name="Bougouffa S."/>
            <person name="Bajic V.B."/>
            <person name="Ryu T."/>
            <person name="Ravasi T."/>
            <person name="Bayer T."/>
            <person name="Micklem G."/>
            <person name="Kim H."/>
            <person name="Bhak J."/>
            <person name="Lajeunesse T.C."/>
            <person name="Voolstra C.R."/>
        </authorList>
    </citation>
    <scope>NUCLEOTIDE SEQUENCE [LARGE SCALE GENOMIC DNA]</scope>
    <source>
        <strain evidence="1 2">CCMP2467</strain>
    </source>
</reference>
<protein>
    <recommendedName>
        <fullName evidence="3">E3 ubiquitin-protein ligase HERC2</fullName>
    </recommendedName>
</protein>
<dbReference type="PANTHER" id="PTHR45982:SF1">
    <property type="entry name" value="REGULATOR OF CHROMOSOME CONDENSATION"/>
    <property type="match status" value="1"/>
</dbReference>
<dbReference type="InterPro" id="IPR009091">
    <property type="entry name" value="RCC1/BLIP-II"/>
</dbReference>
<proteinExistence type="predicted"/>
<dbReference type="InterPro" id="IPR051553">
    <property type="entry name" value="Ran_GTPase-activating"/>
</dbReference>
<dbReference type="Gene3D" id="2.130.10.30">
    <property type="entry name" value="Regulator of chromosome condensation 1/beta-lactamase-inhibitor protein II"/>
    <property type="match status" value="3"/>
</dbReference>
<accession>A0A1Q9E4A2</accession>
<keyword evidence="2" id="KW-1185">Reference proteome</keyword>
<evidence type="ECO:0008006" key="3">
    <source>
        <dbReference type="Google" id="ProtNLM"/>
    </source>
</evidence>
<dbReference type="SUPFAM" id="SSF50985">
    <property type="entry name" value="RCC1/BLIP-II"/>
    <property type="match status" value="2"/>
</dbReference>
<sequence>MDRAMKRARLDPEVAVTLHVRPISVASTYHSFATILGDGSVVTNDVCHVNVHKTESESDCPAIPGNRAVVTRGELHWSGDCNGARDQVLKNVLHIQSNRGAFAALLQDGSVLTWGDAFCGGDSSAVQDQLRNVDRIQSNSGGFAAILHDGSVVSWGHDAIVSTRAVQDQLQRVQQIQSTESAFAAITADGSVVSWGDADASWGHHSSTDFSNVRDQLKDVCHIQTTESACAAILGNGSVVTWGEPRWGGDSSGVADHLNHVLHIQSNHGAFAAILQDGSVVTWGEAGYGGDSSAVQDQLRNVDRIQSNFGGFAAILHDGSVVAWGDDATVNSSVVQDKLQNVQQIQSTESAFAAITADGAAVTWGDAASGGDSRAVEHALKDVRQIQASLSAFAALLGDGSVVTWGRASQGGDSSAVQDRLKGVQAIQATFAAFAAILADGSVVTWGNQRRTMVTVELCMMWMRCHCLGTLRLPLLIYSYRCICDWHGVRDLQGIRSGTRRLTAAIHPLRLFPDDHKGQPEVLFRSCPDLASQIRWWDKYAQSCRDKGLAPGRFLSPAVGEFLSGSWLSLTVNQRLPKGWTIPKPGKVEKNDVCRQVIKSRIEDGYAENAPVFSDVQFFICLENVANILSKKHREVLAYLVQAVKRHRVFFIACKRGRFQKLFQDLSPGLMSADDMRKRAQRPWNARARVPLASWLRAEAKAEVYNLIREAPPAATSGRLQRPKLAAAQSRLKDKSNVRMLPPGTFTDYLRILNSRLDDEEQVWSSDFGHLLAKCGQDRNAREAQTRLFAAHLQKQYSDRVQYWKCRSESRLRNMLPGGHQVLCIIMDAIDHAKFRFPRSAIFKGKELSTYARPCLDVMGTLAHGYSATLALSLPHVMKGRLDLRTTSVSLHSDNTCKETKNNTLLRDTSTSDNNGTQTGIEWRAGAQQNGDSGEDPEALAVAAKGWTEMLYGCFGHYSPVPAQFNRYQASVLAQALVTPLAGCEGKHVNDEDRLTCPFLAGIAFCVVLGRAREERFVEAAKIQSVDILRIAEYRAMLTSGANMNFVGQFYDAVCQGITTPVLAGITTTKLSKENIVDNLSRLTQTCLTFIEFLSLSAADDDRAKFTVEFCLALQLFLEGRVKTGTFAKERSLKVEDGCWPKKPVLPPGTDHLIRHSRICRLRYFFGHDEWQKMAQMAFTMDLSCSTLRWLRMQGPPHESDDYVELRQIFAVLEGSLHDCHFLVRCLPVIRDIDGDLLGMLPPSPAAANSPSAASDAAMASDDDAVTLVLGQSKEFGAILSLARKDFE</sequence>
<dbReference type="Proteomes" id="UP000186817">
    <property type="component" value="Unassembled WGS sequence"/>
</dbReference>
<comment type="caution">
    <text evidence="1">The sequence shown here is derived from an EMBL/GenBank/DDBJ whole genome shotgun (WGS) entry which is preliminary data.</text>
</comment>
<dbReference type="EMBL" id="LSRX01000269">
    <property type="protein sequence ID" value="OLQ02245.1"/>
    <property type="molecule type" value="Genomic_DNA"/>
</dbReference>
<dbReference type="OrthoDB" id="419135at2759"/>
<organism evidence="1 2">
    <name type="scientific">Symbiodinium microadriaticum</name>
    <name type="common">Dinoflagellate</name>
    <name type="synonym">Zooxanthella microadriatica</name>
    <dbReference type="NCBI Taxonomy" id="2951"/>
    <lineage>
        <taxon>Eukaryota</taxon>
        <taxon>Sar</taxon>
        <taxon>Alveolata</taxon>
        <taxon>Dinophyceae</taxon>
        <taxon>Suessiales</taxon>
        <taxon>Symbiodiniaceae</taxon>
        <taxon>Symbiodinium</taxon>
    </lineage>
</organism>
<evidence type="ECO:0000313" key="1">
    <source>
        <dbReference type="EMBL" id="OLQ02245.1"/>
    </source>
</evidence>
<name>A0A1Q9E4A2_SYMMI</name>
<dbReference type="PANTHER" id="PTHR45982">
    <property type="entry name" value="REGULATOR OF CHROMOSOME CONDENSATION"/>
    <property type="match status" value="1"/>
</dbReference>
<evidence type="ECO:0000313" key="2">
    <source>
        <dbReference type="Proteomes" id="UP000186817"/>
    </source>
</evidence>